<dbReference type="PANTHER" id="PTHR36353:SF1">
    <property type="entry name" value="TRANSMEMBRANE PROTEIN"/>
    <property type="match status" value="1"/>
</dbReference>
<dbReference type="PANTHER" id="PTHR36353">
    <property type="entry name" value="TRANSMEMBRANE PROTEIN"/>
    <property type="match status" value="1"/>
</dbReference>
<gene>
    <name evidence="4" type="ORF">HannXRQ_Chr13g0399881</name>
    <name evidence="3" type="ORF">HanXRQr2_Chr13g0584791</name>
</gene>
<keyword evidence="2" id="KW-0812">Transmembrane</keyword>
<dbReference type="InParanoid" id="A0A251SQW4"/>
<evidence type="ECO:0000256" key="2">
    <source>
        <dbReference type="SAM" id="Phobius"/>
    </source>
</evidence>
<dbReference type="Proteomes" id="UP000215914">
    <property type="component" value="Chromosome 13"/>
</dbReference>
<dbReference type="AlphaFoldDB" id="A0A251SQW4"/>
<sequence length="461" mass="53064">MTDHPPPPRPPRLVDLRSATQILHHTTTIFSTRHHFRILIILSFLLLCLRTNIENLTTFLTTHIDNDPSIESLLSPSQPPPNPTTNHRHLRRRRPFLQLTRVGTLDDDFFSGDEELDQRFFGNVENTQLNNTQIILDSFHPQLGFSDSVTDNGIRVSEIVRSSVKMSFRSIENVIVNNSRNNSINDSVVVDDGKIESKSGLQLLFVGVDLEYDELNTLLWLIGFLSGCYGVMIVAFVFTQVWVHGVVFVLVVNEFLRKNGLLRETFEKGAILGARRLSGFVIMRWVVRDAWTQLLGVYFFGEIEDQYSLFKIFVRLKFMPFSMVTPWVTGFEKEIYGFLLSWFLLDMVMSFVFALDAWVAMVDSRKSGKEVFKEGCRLLSLMINPAINLKCFEGIVCGSFARHILTYFFGKLLASMIQSFMEVYFMVAWMIHYLAVKSMDARSNRTSFGRRELEAMLKDDR</sequence>
<evidence type="ECO:0000256" key="1">
    <source>
        <dbReference type="SAM" id="MobiDB-lite"/>
    </source>
</evidence>
<dbReference type="Gramene" id="mRNA:HanXRQr2_Chr13g0584791">
    <property type="protein sequence ID" value="CDS:HanXRQr2_Chr13g0584791.1"/>
    <property type="gene ID" value="HanXRQr2_Chr13g0584791"/>
</dbReference>
<name>A0A251SQW4_HELAN</name>
<accession>A0A251SQW4</accession>
<dbReference type="FunCoup" id="A0A251SQW4">
    <property type="interactions" value="2250"/>
</dbReference>
<reference evidence="4" key="2">
    <citation type="submission" date="2017-02" db="EMBL/GenBank/DDBJ databases">
        <title>Sunflower complete genome.</title>
        <authorList>
            <person name="Langlade N."/>
            <person name="Munos S."/>
        </authorList>
    </citation>
    <scope>NUCLEOTIDE SEQUENCE [LARGE SCALE GENOMIC DNA]</scope>
    <source>
        <tissue evidence="4">Leaves</tissue>
    </source>
</reference>
<feature type="region of interest" description="Disordered" evidence="1">
    <location>
        <begin position="71"/>
        <end position="91"/>
    </location>
</feature>
<reference evidence="3" key="3">
    <citation type="submission" date="2020-06" db="EMBL/GenBank/DDBJ databases">
        <title>Helianthus annuus Genome sequencing and assembly Release 2.</title>
        <authorList>
            <person name="Gouzy J."/>
            <person name="Langlade N."/>
            <person name="Munos S."/>
        </authorList>
    </citation>
    <scope>NUCLEOTIDE SEQUENCE</scope>
    <source>
        <tissue evidence="3">Leaves</tissue>
    </source>
</reference>
<proteinExistence type="predicted"/>
<keyword evidence="2" id="KW-1133">Transmembrane helix</keyword>
<feature type="transmembrane region" description="Helical" evidence="2">
    <location>
        <begin position="335"/>
        <end position="359"/>
    </location>
</feature>
<keyword evidence="2" id="KW-0472">Membrane</keyword>
<organism evidence="4 5">
    <name type="scientific">Helianthus annuus</name>
    <name type="common">Common sunflower</name>
    <dbReference type="NCBI Taxonomy" id="4232"/>
    <lineage>
        <taxon>Eukaryota</taxon>
        <taxon>Viridiplantae</taxon>
        <taxon>Streptophyta</taxon>
        <taxon>Embryophyta</taxon>
        <taxon>Tracheophyta</taxon>
        <taxon>Spermatophyta</taxon>
        <taxon>Magnoliopsida</taxon>
        <taxon>eudicotyledons</taxon>
        <taxon>Gunneridae</taxon>
        <taxon>Pentapetalae</taxon>
        <taxon>asterids</taxon>
        <taxon>campanulids</taxon>
        <taxon>Asterales</taxon>
        <taxon>Asteraceae</taxon>
        <taxon>Asteroideae</taxon>
        <taxon>Heliantheae alliance</taxon>
        <taxon>Heliantheae</taxon>
        <taxon>Helianthus</taxon>
    </lineage>
</organism>
<dbReference type="OMA" id="YERNEGE"/>
<dbReference type="OrthoDB" id="1295726at2759"/>
<reference evidence="3 5" key="1">
    <citation type="journal article" date="2017" name="Nature">
        <title>The sunflower genome provides insights into oil metabolism, flowering and Asterid evolution.</title>
        <authorList>
            <person name="Badouin H."/>
            <person name="Gouzy J."/>
            <person name="Grassa C.J."/>
            <person name="Murat F."/>
            <person name="Staton S.E."/>
            <person name="Cottret L."/>
            <person name="Lelandais-Briere C."/>
            <person name="Owens G.L."/>
            <person name="Carrere S."/>
            <person name="Mayjonade B."/>
            <person name="Legrand L."/>
            <person name="Gill N."/>
            <person name="Kane N.C."/>
            <person name="Bowers J.E."/>
            <person name="Hubner S."/>
            <person name="Bellec A."/>
            <person name="Berard A."/>
            <person name="Berges H."/>
            <person name="Blanchet N."/>
            <person name="Boniface M.C."/>
            <person name="Brunel D."/>
            <person name="Catrice O."/>
            <person name="Chaidir N."/>
            <person name="Claudel C."/>
            <person name="Donnadieu C."/>
            <person name="Faraut T."/>
            <person name="Fievet G."/>
            <person name="Helmstetter N."/>
            <person name="King M."/>
            <person name="Knapp S.J."/>
            <person name="Lai Z."/>
            <person name="Le Paslier M.C."/>
            <person name="Lippi Y."/>
            <person name="Lorenzon L."/>
            <person name="Mandel J.R."/>
            <person name="Marage G."/>
            <person name="Marchand G."/>
            <person name="Marquand E."/>
            <person name="Bret-Mestries E."/>
            <person name="Morien E."/>
            <person name="Nambeesan S."/>
            <person name="Nguyen T."/>
            <person name="Pegot-Espagnet P."/>
            <person name="Pouilly N."/>
            <person name="Raftis F."/>
            <person name="Sallet E."/>
            <person name="Schiex T."/>
            <person name="Thomas J."/>
            <person name="Vandecasteele C."/>
            <person name="Vares D."/>
            <person name="Vear F."/>
            <person name="Vautrin S."/>
            <person name="Crespi M."/>
            <person name="Mangin B."/>
            <person name="Burke J.M."/>
            <person name="Salse J."/>
            <person name="Munos S."/>
            <person name="Vincourt P."/>
            <person name="Rieseberg L.H."/>
            <person name="Langlade N.B."/>
        </authorList>
    </citation>
    <scope>NUCLEOTIDE SEQUENCE [LARGE SCALE GENOMIC DNA]</scope>
    <source>
        <strain evidence="5">cv. SF193</strain>
        <tissue evidence="3">Leaves</tissue>
    </source>
</reference>
<evidence type="ECO:0000313" key="5">
    <source>
        <dbReference type="Proteomes" id="UP000215914"/>
    </source>
</evidence>
<evidence type="ECO:0000313" key="4">
    <source>
        <dbReference type="EMBL" id="OTG01235.1"/>
    </source>
</evidence>
<protein>
    <submittedName>
        <fullName evidence="4">Uncharacterized protein</fullName>
    </submittedName>
</protein>
<feature type="transmembrane region" description="Helical" evidence="2">
    <location>
        <begin position="218"/>
        <end position="251"/>
    </location>
</feature>
<feature type="transmembrane region" description="Helical" evidence="2">
    <location>
        <begin position="416"/>
        <end position="436"/>
    </location>
</feature>
<dbReference type="InterPro" id="IPR056715">
    <property type="entry name" value="DUF7813"/>
</dbReference>
<keyword evidence="5" id="KW-1185">Reference proteome</keyword>
<evidence type="ECO:0000313" key="3">
    <source>
        <dbReference type="EMBL" id="KAF5773091.1"/>
    </source>
</evidence>
<dbReference type="EMBL" id="CM007902">
    <property type="protein sequence ID" value="OTG01235.1"/>
    <property type="molecule type" value="Genomic_DNA"/>
</dbReference>
<dbReference type="Pfam" id="PF25105">
    <property type="entry name" value="DUF7813"/>
    <property type="match status" value="1"/>
</dbReference>
<dbReference type="EMBL" id="MNCJ02000328">
    <property type="protein sequence ID" value="KAF5773091.1"/>
    <property type="molecule type" value="Genomic_DNA"/>
</dbReference>